<reference evidence="2 5" key="2">
    <citation type="submission" date="2021-01" db="EMBL/GenBank/DDBJ databases">
        <title>Complete genome sequences of Corynebacterium macginleyi strains isolated from infectious keratitis.</title>
        <authorList>
            <person name="Sagerfors S."/>
            <person name="Poehlein A."/>
            <person name="Soderquist B."/>
            <person name="Bruggemann H."/>
        </authorList>
    </citation>
    <scope>NUCLEOTIDE SEQUENCE [LARGE SCALE GENOMIC DNA]</scope>
    <source>
        <strain evidence="2 5">12T220</strain>
    </source>
</reference>
<reference evidence="3 4" key="1">
    <citation type="submission" date="2018-10" db="EMBL/GenBank/DDBJ databases">
        <title>Corynebacterium macginleyi genome sequencing and assembly of the type strain and two clinical samples.</title>
        <authorList>
            <person name="Bernier A.-M."/>
            <person name="Bernard K."/>
        </authorList>
    </citation>
    <scope>NUCLEOTIDE SEQUENCE [LARGE SCALE GENOMIC DNA]</scope>
    <source>
        <strain evidence="3 4">NML 120205</strain>
    </source>
</reference>
<accession>A0A3M0GAR9</accession>
<sequence>MGKGMSIFKKSTPDETANNTYDIDPEHSGRFTKALLSSLDRAVSVQSGVISKYVENLKKRHPDATDQELQGFIDKHFISITTGTGAAAGASASIPGIGLITGAAAIGAESVVFLEAAVWYILASAYLRGDDISSPERRRALVLVVLTGSKGSAVVDTFVGDLGTVTGARSVASLSRFSGPTLSGINGRLTKVFTKQITKRMKWAWVGKLMPMGIGAVIGTKANRKLANQVIEHARQQLSPLSHTNAGTQ</sequence>
<feature type="region of interest" description="Disordered" evidence="1">
    <location>
        <begin position="1"/>
        <end position="23"/>
    </location>
</feature>
<dbReference type="EMBL" id="JAACBX020000002">
    <property type="protein sequence ID" value="MBM0244945.1"/>
    <property type="molecule type" value="Genomic_DNA"/>
</dbReference>
<evidence type="ECO:0008006" key="6">
    <source>
        <dbReference type="Google" id="ProtNLM"/>
    </source>
</evidence>
<dbReference type="EMBL" id="REGC01000010">
    <property type="protein sequence ID" value="RMB58683.1"/>
    <property type="molecule type" value="Genomic_DNA"/>
</dbReference>
<evidence type="ECO:0000256" key="1">
    <source>
        <dbReference type="SAM" id="MobiDB-lite"/>
    </source>
</evidence>
<name>A0A3M0GAR9_9CORY</name>
<keyword evidence="5" id="KW-1185">Reference proteome</keyword>
<dbReference type="Proteomes" id="UP000270649">
    <property type="component" value="Unassembled WGS sequence"/>
</dbReference>
<protein>
    <recommendedName>
        <fullName evidence="6">EcsC family protein</fullName>
    </recommendedName>
</protein>
<proteinExistence type="predicted"/>
<evidence type="ECO:0000313" key="5">
    <source>
        <dbReference type="Proteomes" id="UP001518680"/>
    </source>
</evidence>
<comment type="caution">
    <text evidence="3">The sequence shown here is derived from an EMBL/GenBank/DDBJ whole genome shotgun (WGS) entry which is preliminary data.</text>
</comment>
<organism evidence="3 4">
    <name type="scientific">Corynebacterium macginleyi</name>
    <dbReference type="NCBI Taxonomy" id="38290"/>
    <lineage>
        <taxon>Bacteria</taxon>
        <taxon>Bacillati</taxon>
        <taxon>Actinomycetota</taxon>
        <taxon>Actinomycetes</taxon>
        <taxon>Mycobacteriales</taxon>
        <taxon>Corynebacteriaceae</taxon>
        <taxon>Corynebacterium</taxon>
    </lineage>
</organism>
<evidence type="ECO:0000313" key="4">
    <source>
        <dbReference type="Proteomes" id="UP000270649"/>
    </source>
</evidence>
<evidence type="ECO:0000313" key="3">
    <source>
        <dbReference type="EMBL" id="RMB58683.1"/>
    </source>
</evidence>
<dbReference type="Proteomes" id="UP001518680">
    <property type="component" value="Unassembled WGS sequence"/>
</dbReference>
<gene>
    <name evidence="3" type="ORF">D9543_08265</name>
    <name evidence="2" type="ORF">GWO63_012055</name>
</gene>
<dbReference type="AlphaFoldDB" id="A0A3M0GAR9"/>
<evidence type="ECO:0000313" key="2">
    <source>
        <dbReference type="EMBL" id="MBM0244945.1"/>
    </source>
</evidence>